<comment type="caution">
    <text evidence="1">The sequence shown here is derived from an EMBL/GenBank/DDBJ whole genome shotgun (WGS) entry which is preliminary data.</text>
</comment>
<dbReference type="EMBL" id="JACGWN010000011">
    <property type="protein sequence ID" value="KAL0421567.1"/>
    <property type="molecule type" value="Genomic_DNA"/>
</dbReference>
<sequence>MTTGLKTSQILYAIDLVRFYDQSVYCCVVWTESKQKAHTVIPAHLVAEAISTLHGLDLRWSGPITPTEMQYVQQYVFAKYPEYCNGLVEESEKFDFYSLCINEDSSDTMSDDKKKSPKIVRESSFVANTTSDMSRVQLEPSKLLDILAKKTSFQGNFMSIPEIQARNQALQNCGLTEDDYLVVFTASVREAMMMESKVIIAPETWLDLRIKGSQLSQYFRRKCKHSPKGLFAYSACTNGARSSMHWISEAHRNAWHVLLDATALDVGKDRLALALHRPDFVMCVVDIARSQPSKITCLLVRKNSFDAAATSA</sequence>
<evidence type="ECO:0008006" key="2">
    <source>
        <dbReference type="Google" id="ProtNLM"/>
    </source>
</evidence>
<evidence type="ECO:0000313" key="1">
    <source>
        <dbReference type="EMBL" id="KAL0421567.1"/>
    </source>
</evidence>
<organism evidence="1">
    <name type="scientific">Sesamum latifolium</name>
    <dbReference type="NCBI Taxonomy" id="2727402"/>
    <lineage>
        <taxon>Eukaryota</taxon>
        <taxon>Viridiplantae</taxon>
        <taxon>Streptophyta</taxon>
        <taxon>Embryophyta</taxon>
        <taxon>Tracheophyta</taxon>
        <taxon>Spermatophyta</taxon>
        <taxon>Magnoliopsida</taxon>
        <taxon>eudicotyledons</taxon>
        <taxon>Gunneridae</taxon>
        <taxon>Pentapetalae</taxon>
        <taxon>asterids</taxon>
        <taxon>lamiids</taxon>
        <taxon>Lamiales</taxon>
        <taxon>Pedaliaceae</taxon>
        <taxon>Sesamum</taxon>
    </lineage>
</organism>
<dbReference type="AlphaFoldDB" id="A0AAW2UXE9"/>
<reference evidence="1" key="1">
    <citation type="submission" date="2020-06" db="EMBL/GenBank/DDBJ databases">
        <authorList>
            <person name="Li T."/>
            <person name="Hu X."/>
            <person name="Zhang T."/>
            <person name="Song X."/>
            <person name="Zhang H."/>
            <person name="Dai N."/>
            <person name="Sheng W."/>
            <person name="Hou X."/>
            <person name="Wei L."/>
        </authorList>
    </citation>
    <scope>NUCLEOTIDE SEQUENCE</scope>
    <source>
        <strain evidence="1">KEN1</strain>
        <tissue evidence="1">Leaf</tissue>
    </source>
</reference>
<accession>A0AAW2UXE9</accession>
<reference evidence="1" key="2">
    <citation type="journal article" date="2024" name="Plant">
        <title>Genomic evolution and insights into agronomic trait innovations of Sesamum species.</title>
        <authorList>
            <person name="Miao H."/>
            <person name="Wang L."/>
            <person name="Qu L."/>
            <person name="Liu H."/>
            <person name="Sun Y."/>
            <person name="Le M."/>
            <person name="Wang Q."/>
            <person name="Wei S."/>
            <person name="Zheng Y."/>
            <person name="Lin W."/>
            <person name="Duan Y."/>
            <person name="Cao H."/>
            <person name="Xiong S."/>
            <person name="Wang X."/>
            <person name="Wei L."/>
            <person name="Li C."/>
            <person name="Ma Q."/>
            <person name="Ju M."/>
            <person name="Zhao R."/>
            <person name="Li G."/>
            <person name="Mu C."/>
            <person name="Tian Q."/>
            <person name="Mei H."/>
            <person name="Zhang T."/>
            <person name="Gao T."/>
            <person name="Zhang H."/>
        </authorList>
    </citation>
    <scope>NUCLEOTIDE SEQUENCE</scope>
    <source>
        <strain evidence="1">KEN1</strain>
    </source>
</reference>
<proteinExistence type="predicted"/>
<dbReference type="PANTHER" id="PTHR14237">
    <property type="entry name" value="MOLYBDOPTERIN COFACTOR SULFURASE MOSC"/>
    <property type="match status" value="1"/>
</dbReference>
<protein>
    <recommendedName>
        <fullName evidence="2">Molybdenum cofactor sulfurase</fullName>
    </recommendedName>
</protein>
<dbReference type="PANTHER" id="PTHR14237:SF60">
    <property type="entry name" value="AMINOTRANSFERASE CLASS V DOMAIN-CONTAINING PROTEIN"/>
    <property type="match status" value="1"/>
</dbReference>
<name>A0AAW2UXE9_9LAMI</name>
<gene>
    <name evidence="1" type="ORF">Slati_3179600</name>
</gene>